<dbReference type="Pfam" id="PF01794">
    <property type="entry name" value="Ferric_reduct"/>
    <property type="match status" value="1"/>
</dbReference>
<feature type="domain" description="Ferric oxidoreductase" evidence="6">
    <location>
        <begin position="17"/>
        <end position="138"/>
    </location>
</feature>
<feature type="transmembrane region" description="Helical" evidence="5">
    <location>
        <begin position="92"/>
        <end position="111"/>
    </location>
</feature>
<sequence length="189" mass="21486">MIHFLVGLPTWMLIRTFGILSYLTLFLGMSLGIIYSFPQIKGHKKGQVLRWHTYANVTGTCFALLHTVLLIIDTFMPFDWAELVIPFTAKHNPILNGIGTLAMYGILLVLFTTDIRNKLKRKIWLAFHLLSYPIFALSLLHGTLIGTDSKQGWAILMYFGTAAILVSLTVLRFQFSARKRQLKVRSSNL</sequence>
<dbReference type="RefSeq" id="WP_065855264.1">
    <property type="nucleotide sequence ID" value="NZ_LYPC01000027.1"/>
</dbReference>
<keyword evidence="3 5" id="KW-1133">Transmembrane helix</keyword>
<protein>
    <recommendedName>
        <fullName evidence="6">Ferric oxidoreductase domain-containing protein</fullName>
    </recommendedName>
</protein>
<keyword evidence="2 5" id="KW-0812">Transmembrane</keyword>
<proteinExistence type="predicted"/>
<feature type="transmembrane region" description="Helical" evidence="5">
    <location>
        <begin position="12"/>
        <end position="37"/>
    </location>
</feature>
<evidence type="ECO:0000259" key="6">
    <source>
        <dbReference type="Pfam" id="PF01794"/>
    </source>
</evidence>
<evidence type="ECO:0000256" key="5">
    <source>
        <dbReference type="SAM" id="Phobius"/>
    </source>
</evidence>
<evidence type="ECO:0000256" key="1">
    <source>
        <dbReference type="ARBA" id="ARBA00004141"/>
    </source>
</evidence>
<feature type="transmembrane region" description="Helical" evidence="5">
    <location>
        <begin position="123"/>
        <end position="141"/>
    </location>
</feature>
<feature type="transmembrane region" description="Helical" evidence="5">
    <location>
        <begin position="153"/>
        <end position="175"/>
    </location>
</feature>
<dbReference type="STRING" id="512399.A8709_27785"/>
<keyword evidence="4 5" id="KW-0472">Membrane</keyword>
<evidence type="ECO:0000313" key="7">
    <source>
        <dbReference type="EMBL" id="OCT11679.1"/>
    </source>
</evidence>
<comment type="caution">
    <text evidence="7">The sequence shown here is derived from an EMBL/GenBank/DDBJ whole genome shotgun (WGS) entry which is preliminary data.</text>
</comment>
<organism evidence="7 8">
    <name type="scientific">Paenibacillus pectinilyticus</name>
    <dbReference type="NCBI Taxonomy" id="512399"/>
    <lineage>
        <taxon>Bacteria</taxon>
        <taxon>Bacillati</taxon>
        <taxon>Bacillota</taxon>
        <taxon>Bacilli</taxon>
        <taxon>Bacillales</taxon>
        <taxon>Paenibacillaceae</taxon>
        <taxon>Paenibacillus</taxon>
    </lineage>
</organism>
<evidence type="ECO:0000256" key="3">
    <source>
        <dbReference type="ARBA" id="ARBA00022989"/>
    </source>
</evidence>
<feature type="transmembrane region" description="Helical" evidence="5">
    <location>
        <begin position="49"/>
        <end position="72"/>
    </location>
</feature>
<dbReference type="GO" id="GO:0016020">
    <property type="term" value="C:membrane"/>
    <property type="evidence" value="ECO:0007669"/>
    <property type="project" value="UniProtKB-SubCell"/>
</dbReference>
<dbReference type="InterPro" id="IPR013130">
    <property type="entry name" value="Fe3_Rdtase_TM_dom"/>
</dbReference>
<dbReference type="Proteomes" id="UP000093309">
    <property type="component" value="Unassembled WGS sequence"/>
</dbReference>
<evidence type="ECO:0000313" key="8">
    <source>
        <dbReference type="Proteomes" id="UP000093309"/>
    </source>
</evidence>
<dbReference type="AlphaFoldDB" id="A0A1C0ZU96"/>
<gene>
    <name evidence="7" type="ORF">A8709_27785</name>
</gene>
<accession>A0A1C0ZU96</accession>
<dbReference type="EMBL" id="LYPC01000027">
    <property type="protein sequence ID" value="OCT11679.1"/>
    <property type="molecule type" value="Genomic_DNA"/>
</dbReference>
<evidence type="ECO:0000256" key="4">
    <source>
        <dbReference type="ARBA" id="ARBA00023136"/>
    </source>
</evidence>
<keyword evidence="8" id="KW-1185">Reference proteome</keyword>
<comment type="subcellular location">
    <subcellularLocation>
        <location evidence="1">Membrane</location>
        <topology evidence="1">Multi-pass membrane protein</topology>
    </subcellularLocation>
</comment>
<evidence type="ECO:0000256" key="2">
    <source>
        <dbReference type="ARBA" id="ARBA00022692"/>
    </source>
</evidence>
<name>A0A1C0ZU96_9BACL</name>
<reference evidence="8" key="1">
    <citation type="submission" date="2016-05" db="EMBL/GenBank/DDBJ databases">
        <title>Paenibacillus oryzae. sp. nov., isolated from the rice root.</title>
        <authorList>
            <person name="Zhang J."/>
            <person name="Zhang X."/>
        </authorList>
    </citation>
    <scope>NUCLEOTIDE SEQUENCE [LARGE SCALE GENOMIC DNA]</scope>
    <source>
        <strain evidence="8">KCTC13222</strain>
    </source>
</reference>